<evidence type="ECO:0000256" key="3">
    <source>
        <dbReference type="ARBA" id="ARBA00022989"/>
    </source>
</evidence>
<dbReference type="Gene3D" id="1.10.287.110">
    <property type="entry name" value="DnaJ domain"/>
    <property type="match status" value="1"/>
</dbReference>
<protein>
    <recommendedName>
        <fullName evidence="6">J domain-containing protein</fullName>
    </recommendedName>
</protein>
<name>A0A8H3YZN7_VENIN</name>
<dbReference type="Pfam" id="PF00226">
    <property type="entry name" value="DnaJ"/>
    <property type="match status" value="1"/>
</dbReference>
<accession>A0A8H3YZN7</accession>
<evidence type="ECO:0000313" key="8">
    <source>
        <dbReference type="Proteomes" id="UP000433883"/>
    </source>
</evidence>
<evidence type="ECO:0000256" key="1">
    <source>
        <dbReference type="ARBA" id="ARBA00004167"/>
    </source>
</evidence>
<dbReference type="InterPro" id="IPR036869">
    <property type="entry name" value="J_dom_sf"/>
</dbReference>
<dbReference type="EMBL" id="WNWQ01000080">
    <property type="protein sequence ID" value="KAE9980155.1"/>
    <property type="molecule type" value="Genomic_DNA"/>
</dbReference>
<dbReference type="PANTHER" id="PTHR43908:SF3">
    <property type="entry name" value="AT29763P-RELATED"/>
    <property type="match status" value="1"/>
</dbReference>
<feature type="region of interest" description="Disordered" evidence="5">
    <location>
        <begin position="1"/>
        <end position="29"/>
    </location>
</feature>
<evidence type="ECO:0000313" key="7">
    <source>
        <dbReference type="EMBL" id="KAE9980155.1"/>
    </source>
</evidence>
<dbReference type="SMART" id="SM00271">
    <property type="entry name" value="DnaJ"/>
    <property type="match status" value="1"/>
</dbReference>
<dbReference type="Proteomes" id="UP000433883">
    <property type="component" value="Unassembled WGS sequence"/>
</dbReference>
<feature type="domain" description="J" evidence="6">
    <location>
        <begin position="49"/>
        <end position="119"/>
    </location>
</feature>
<keyword evidence="2" id="KW-0812">Transmembrane</keyword>
<evidence type="ECO:0000256" key="5">
    <source>
        <dbReference type="SAM" id="MobiDB-lite"/>
    </source>
</evidence>
<dbReference type="PANTHER" id="PTHR43908">
    <property type="entry name" value="AT29763P-RELATED"/>
    <property type="match status" value="1"/>
</dbReference>
<evidence type="ECO:0000256" key="2">
    <source>
        <dbReference type="ARBA" id="ARBA00022692"/>
    </source>
</evidence>
<dbReference type="GO" id="GO:0030544">
    <property type="term" value="F:Hsp70 protein binding"/>
    <property type="evidence" value="ECO:0007669"/>
    <property type="project" value="TreeGrafter"/>
</dbReference>
<dbReference type="InterPro" id="IPR015399">
    <property type="entry name" value="DUF1977_DnaJ-like"/>
</dbReference>
<dbReference type="Pfam" id="PF09320">
    <property type="entry name" value="DUF1977"/>
    <property type="match status" value="1"/>
</dbReference>
<dbReference type="CDD" id="cd06257">
    <property type="entry name" value="DnaJ"/>
    <property type="match status" value="1"/>
</dbReference>
<reference evidence="7 8" key="1">
    <citation type="submission" date="2019-11" db="EMBL/GenBank/DDBJ databases">
        <title>Venturia inaequalis Genome Resource.</title>
        <authorList>
            <person name="Lichtner F.J."/>
        </authorList>
    </citation>
    <scope>NUCLEOTIDE SEQUENCE [LARGE SCALE GENOMIC DNA]</scope>
    <source>
        <strain evidence="7">Bline_iso_100314</strain>
    </source>
</reference>
<evidence type="ECO:0000259" key="6">
    <source>
        <dbReference type="PROSITE" id="PS50076"/>
    </source>
</evidence>
<keyword evidence="4" id="KW-0472">Membrane</keyword>
<keyword evidence="3" id="KW-1133">Transmembrane helix</keyword>
<gene>
    <name evidence="7" type="ORF">BLS_009048</name>
</gene>
<evidence type="ECO:0000256" key="4">
    <source>
        <dbReference type="ARBA" id="ARBA00023136"/>
    </source>
</evidence>
<sequence>MSAKTSGSDAKQPNGNASHRAHHDGSAGRAYTIEQKAAVLRVKRCGATAFYDILGLESVKTTCTDGEIKKAYRKLSLLTHPDKNGYEGADEAFKRFDTGPGFVFNLGGGGPGIRVNQFGGGRPRRRPATGNEPPQTAGSILTSLLPLILLFIFPLLSSLFSGSTPSGPNMRFESPVPPHTQKHVSYNLKVPYYVNPTEVTDYSKKQWQVLDRTAETRYMHHLDSRCSIEQQTRSQMMQDAQGWFFQDNVAMERARTMKMPYCTKLNNLQRGHPAS</sequence>
<feature type="compositionally biased region" description="Polar residues" evidence="5">
    <location>
        <begin position="1"/>
        <end position="17"/>
    </location>
</feature>
<dbReference type="AlphaFoldDB" id="A0A8H3YZN7"/>
<dbReference type="SUPFAM" id="SSF46565">
    <property type="entry name" value="Chaperone J-domain"/>
    <property type="match status" value="1"/>
</dbReference>
<comment type="subcellular location">
    <subcellularLocation>
        <location evidence="1">Membrane</location>
        <topology evidence="1">Single-pass membrane protein</topology>
    </subcellularLocation>
</comment>
<dbReference type="InterPro" id="IPR051100">
    <property type="entry name" value="DnaJ_subfamily_B/C"/>
</dbReference>
<organism evidence="7 8">
    <name type="scientific">Venturia inaequalis</name>
    <name type="common">Apple scab fungus</name>
    <dbReference type="NCBI Taxonomy" id="5025"/>
    <lineage>
        <taxon>Eukaryota</taxon>
        <taxon>Fungi</taxon>
        <taxon>Dikarya</taxon>
        <taxon>Ascomycota</taxon>
        <taxon>Pezizomycotina</taxon>
        <taxon>Dothideomycetes</taxon>
        <taxon>Pleosporomycetidae</taxon>
        <taxon>Venturiales</taxon>
        <taxon>Venturiaceae</taxon>
        <taxon>Venturia</taxon>
    </lineage>
</organism>
<dbReference type="InterPro" id="IPR001623">
    <property type="entry name" value="DnaJ_domain"/>
</dbReference>
<dbReference type="GO" id="GO:0071218">
    <property type="term" value="P:cellular response to misfolded protein"/>
    <property type="evidence" value="ECO:0007669"/>
    <property type="project" value="TreeGrafter"/>
</dbReference>
<proteinExistence type="predicted"/>
<dbReference type="GO" id="GO:0005789">
    <property type="term" value="C:endoplasmic reticulum membrane"/>
    <property type="evidence" value="ECO:0007669"/>
    <property type="project" value="TreeGrafter"/>
</dbReference>
<comment type="caution">
    <text evidence="7">The sequence shown here is derived from an EMBL/GenBank/DDBJ whole genome shotgun (WGS) entry which is preliminary data.</text>
</comment>
<dbReference type="PROSITE" id="PS50076">
    <property type="entry name" value="DNAJ_2"/>
    <property type="match status" value="1"/>
</dbReference>